<evidence type="ECO:0008006" key="4">
    <source>
        <dbReference type="Google" id="ProtNLM"/>
    </source>
</evidence>
<evidence type="ECO:0000313" key="3">
    <source>
        <dbReference type="Proteomes" id="UP000004550"/>
    </source>
</evidence>
<dbReference type="AlphaFoldDB" id="A0A1L5BMC0"/>
<sequence>MLKKRPMLLQCAEMLLLFAALVAVDQGLMKGDAFSDLNPNPYWLPVLVMATTYGTGSGLAAAAIASAIWFHWSNLWSGATDHIEQQLRLSIQPMLWMVTALVTGEVTASRRNRLADQERQHQAMDRNWKKLAEIIARLTDTNRKLQVRIATEQRTIVQAMAAGLAVSKADPESQADALAHLIALAAQTEDFTFYDVRGAQVTARFGGRAAMGQPPDLSRSPMAQAMLATPRPLRADRAADCPLLSESGILAVPVAGTDEGLAAIILVHSAVGIRITEAYVAQLLQVADLLGQSPALFGREQASATKWLVPEGKVA</sequence>
<reference evidence="2 3" key="1">
    <citation type="journal article" date="2012" name="J. Bacteriol.">
        <title>Genome sequence of Sphingobium indicum B90A, a hexachlorocyclohexane-degrading bacterium.</title>
        <authorList>
            <person name="Anand S."/>
            <person name="Sangwan N."/>
            <person name="Lata P."/>
            <person name="Kaur J."/>
            <person name="Dua A."/>
            <person name="Singh A.K."/>
            <person name="Verma M."/>
            <person name="Kaur J."/>
            <person name="Khurana J.P."/>
            <person name="Khurana P."/>
            <person name="Mathur S."/>
            <person name="Lal R."/>
        </authorList>
    </citation>
    <scope>NUCLEOTIDE SEQUENCE [LARGE SCALE GENOMIC DNA]</scope>
    <source>
        <strain evidence="3">DSM 16412 / CCM 7286 / MTCC 6364 / B90A</strain>
    </source>
</reference>
<protein>
    <recommendedName>
        <fullName evidence="4">GAF domain-containing protein</fullName>
    </recommendedName>
</protein>
<name>A0A1L5BMC0_SPHIB</name>
<evidence type="ECO:0000313" key="2">
    <source>
        <dbReference type="EMBL" id="APL94006.1"/>
    </source>
</evidence>
<feature type="transmembrane region" description="Helical" evidence="1">
    <location>
        <begin position="47"/>
        <end position="70"/>
    </location>
</feature>
<keyword evidence="1" id="KW-0812">Transmembrane</keyword>
<organism evidence="2 3">
    <name type="scientific">Sphingobium indicum (strain DSM 16412 / CCM 7286 / MTCC 6364 / B90A)</name>
    <dbReference type="NCBI Taxonomy" id="861109"/>
    <lineage>
        <taxon>Bacteria</taxon>
        <taxon>Pseudomonadati</taxon>
        <taxon>Pseudomonadota</taxon>
        <taxon>Alphaproteobacteria</taxon>
        <taxon>Sphingomonadales</taxon>
        <taxon>Sphingomonadaceae</taxon>
        <taxon>Sphingobium</taxon>
    </lineage>
</organism>
<dbReference type="RefSeq" id="WP_007685736.1">
    <property type="nucleotide sequence ID" value="NZ_CP013070.1"/>
</dbReference>
<keyword evidence="1" id="KW-0472">Membrane</keyword>
<evidence type="ECO:0000256" key="1">
    <source>
        <dbReference type="SAM" id="Phobius"/>
    </source>
</evidence>
<gene>
    <name evidence="2" type="ORF">SIDU_05510</name>
</gene>
<accession>A0A1L5BMC0</accession>
<proteinExistence type="predicted"/>
<keyword evidence="1" id="KW-1133">Transmembrane helix</keyword>
<dbReference type="Proteomes" id="UP000004550">
    <property type="component" value="Chromosome"/>
</dbReference>
<dbReference type="KEGG" id="sinb:SIDU_05510"/>
<dbReference type="EMBL" id="CP013070">
    <property type="protein sequence ID" value="APL94006.1"/>
    <property type="molecule type" value="Genomic_DNA"/>
</dbReference>